<keyword evidence="3" id="KW-1185">Reference proteome</keyword>
<name>A0ABD1LW85_9FABA</name>
<evidence type="ECO:0000259" key="1">
    <source>
        <dbReference type="Pfam" id="PF07727"/>
    </source>
</evidence>
<dbReference type="EMBL" id="JBGMDY010000007">
    <property type="protein sequence ID" value="KAL2327795.1"/>
    <property type="molecule type" value="Genomic_DNA"/>
</dbReference>
<proteinExistence type="predicted"/>
<evidence type="ECO:0000313" key="3">
    <source>
        <dbReference type="Proteomes" id="UP001603857"/>
    </source>
</evidence>
<feature type="domain" description="Reverse transcriptase Ty1/copia-type" evidence="1">
    <location>
        <begin position="2"/>
        <end position="51"/>
    </location>
</feature>
<evidence type="ECO:0000313" key="2">
    <source>
        <dbReference type="EMBL" id="KAL2327795.1"/>
    </source>
</evidence>
<organism evidence="2 3">
    <name type="scientific">Flemingia macrophylla</name>
    <dbReference type="NCBI Taxonomy" id="520843"/>
    <lineage>
        <taxon>Eukaryota</taxon>
        <taxon>Viridiplantae</taxon>
        <taxon>Streptophyta</taxon>
        <taxon>Embryophyta</taxon>
        <taxon>Tracheophyta</taxon>
        <taxon>Spermatophyta</taxon>
        <taxon>Magnoliopsida</taxon>
        <taxon>eudicotyledons</taxon>
        <taxon>Gunneridae</taxon>
        <taxon>Pentapetalae</taxon>
        <taxon>rosids</taxon>
        <taxon>fabids</taxon>
        <taxon>Fabales</taxon>
        <taxon>Fabaceae</taxon>
        <taxon>Papilionoideae</taxon>
        <taxon>50 kb inversion clade</taxon>
        <taxon>NPAAA clade</taxon>
        <taxon>indigoferoid/millettioid clade</taxon>
        <taxon>Phaseoleae</taxon>
        <taxon>Flemingia</taxon>
    </lineage>
</organism>
<dbReference type="AlphaFoldDB" id="A0ABD1LW85"/>
<dbReference type="Proteomes" id="UP001603857">
    <property type="component" value="Unassembled WGS sequence"/>
</dbReference>
<accession>A0ABD1LW85</accession>
<dbReference type="Pfam" id="PF07727">
    <property type="entry name" value="RVT_2"/>
    <property type="match status" value="1"/>
</dbReference>
<protein>
    <recommendedName>
        <fullName evidence="1">Reverse transcriptase Ty1/copia-type domain-containing protein</fullName>
    </recommendedName>
</protein>
<reference evidence="2 3" key="1">
    <citation type="submission" date="2024-08" db="EMBL/GenBank/DDBJ databases">
        <title>Insights into the chromosomal genome structure of Flemingia macrophylla.</title>
        <authorList>
            <person name="Ding Y."/>
            <person name="Zhao Y."/>
            <person name="Bi W."/>
            <person name="Wu M."/>
            <person name="Zhao G."/>
            <person name="Gong Y."/>
            <person name="Li W."/>
            <person name="Zhang P."/>
        </authorList>
    </citation>
    <scope>NUCLEOTIDE SEQUENCE [LARGE SCALE GENOMIC DNA]</scope>
    <source>
        <strain evidence="2">DYQJB</strain>
        <tissue evidence="2">Leaf</tissue>
    </source>
</reference>
<sequence>MNWKVYQLDVKSAFLNGFLHEEIWVEHPEGFVKKEEEGKVYLLKKALYGLIYCCQSSFVTEGDCTGYESGA</sequence>
<dbReference type="InterPro" id="IPR013103">
    <property type="entry name" value="RVT_2"/>
</dbReference>
<gene>
    <name evidence="2" type="ORF">Fmac_021222</name>
</gene>
<comment type="caution">
    <text evidence="2">The sequence shown here is derived from an EMBL/GenBank/DDBJ whole genome shotgun (WGS) entry which is preliminary data.</text>
</comment>